<dbReference type="SUPFAM" id="SSF47473">
    <property type="entry name" value="EF-hand"/>
    <property type="match status" value="1"/>
</dbReference>
<proteinExistence type="predicted"/>
<organism evidence="1 2">
    <name type="scientific">Pomacea canaliculata</name>
    <name type="common">Golden apple snail</name>
    <dbReference type="NCBI Taxonomy" id="400727"/>
    <lineage>
        <taxon>Eukaryota</taxon>
        <taxon>Metazoa</taxon>
        <taxon>Spiralia</taxon>
        <taxon>Lophotrochozoa</taxon>
        <taxon>Mollusca</taxon>
        <taxon>Gastropoda</taxon>
        <taxon>Caenogastropoda</taxon>
        <taxon>Architaenioglossa</taxon>
        <taxon>Ampullarioidea</taxon>
        <taxon>Ampullariidae</taxon>
        <taxon>Pomacea</taxon>
    </lineage>
</organism>
<dbReference type="EMBL" id="PZQS01000007">
    <property type="protein sequence ID" value="PVD27769.1"/>
    <property type="molecule type" value="Genomic_DNA"/>
</dbReference>
<keyword evidence="2" id="KW-1185">Reference proteome</keyword>
<comment type="caution">
    <text evidence="1">The sequence shown here is derived from an EMBL/GenBank/DDBJ whole genome shotgun (WGS) entry which is preliminary data.</text>
</comment>
<dbReference type="InterPro" id="IPR011992">
    <property type="entry name" value="EF-hand-dom_pair"/>
</dbReference>
<name>A0A2T7P2W5_POMCA</name>
<gene>
    <name evidence="1" type="ORF">C0Q70_12941</name>
</gene>
<evidence type="ECO:0008006" key="3">
    <source>
        <dbReference type="Google" id="ProtNLM"/>
    </source>
</evidence>
<evidence type="ECO:0000313" key="2">
    <source>
        <dbReference type="Proteomes" id="UP000245119"/>
    </source>
</evidence>
<reference evidence="1 2" key="1">
    <citation type="submission" date="2018-04" db="EMBL/GenBank/DDBJ databases">
        <title>The genome of golden apple snail Pomacea canaliculata provides insight into stress tolerance and invasive adaptation.</title>
        <authorList>
            <person name="Liu C."/>
            <person name="Liu B."/>
            <person name="Ren Y."/>
            <person name="Zhang Y."/>
            <person name="Wang H."/>
            <person name="Li S."/>
            <person name="Jiang F."/>
            <person name="Yin L."/>
            <person name="Zhang G."/>
            <person name="Qian W."/>
            <person name="Fan W."/>
        </authorList>
    </citation>
    <scope>NUCLEOTIDE SEQUENCE [LARGE SCALE GENOMIC DNA]</scope>
    <source>
        <strain evidence="1">SZHN2017</strain>
        <tissue evidence="1">Muscle</tissue>
    </source>
</reference>
<dbReference type="Proteomes" id="UP000245119">
    <property type="component" value="Linkage Group LG7"/>
</dbReference>
<dbReference type="Gene3D" id="1.10.238.10">
    <property type="entry name" value="EF-hand"/>
    <property type="match status" value="1"/>
</dbReference>
<sequence length="103" mass="11447">MSEQCFTNEVDVENFKAFDLNGDGILHFSETFTTFRDVDTNDDGVWSFEEFADKCSPDIPPLQAQIAFDFADTLDSAVDGVIDSSVTCAFFSIMDVDSEKSSF</sequence>
<protein>
    <recommendedName>
        <fullName evidence="3">EF-hand domain-containing protein</fullName>
    </recommendedName>
</protein>
<evidence type="ECO:0000313" key="1">
    <source>
        <dbReference type="EMBL" id="PVD27769.1"/>
    </source>
</evidence>
<dbReference type="OrthoDB" id="26525at2759"/>
<accession>A0A2T7P2W5</accession>
<dbReference type="AlphaFoldDB" id="A0A2T7P2W5"/>